<accession>A0ABQ4LTS2</accession>
<feature type="chain" id="PRO_5046577930" evidence="1">
    <location>
        <begin position="37"/>
        <end position="345"/>
    </location>
</feature>
<gene>
    <name evidence="2" type="ORF">J21TS3_14930</name>
</gene>
<feature type="signal peptide" evidence="1">
    <location>
        <begin position="1"/>
        <end position="36"/>
    </location>
</feature>
<organism evidence="2 3">
    <name type="scientific">Paenibacillus cookii</name>
    <dbReference type="NCBI Taxonomy" id="157839"/>
    <lineage>
        <taxon>Bacteria</taxon>
        <taxon>Bacillati</taxon>
        <taxon>Bacillota</taxon>
        <taxon>Bacilli</taxon>
        <taxon>Bacillales</taxon>
        <taxon>Paenibacillaceae</taxon>
        <taxon>Paenibacillus</taxon>
    </lineage>
</organism>
<name>A0ABQ4LTS2_9BACL</name>
<dbReference type="EMBL" id="BORW01000005">
    <property type="protein sequence ID" value="GIO66672.1"/>
    <property type="molecule type" value="Genomic_DNA"/>
</dbReference>
<evidence type="ECO:0000313" key="2">
    <source>
        <dbReference type="EMBL" id="GIO66672.1"/>
    </source>
</evidence>
<keyword evidence="1" id="KW-0732">Signal</keyword>
<sequence length="345" mass="38463">MITYFKKKSSKWSAAGLALLVLLVAVSLTNAKNARADDFSSTLAAELDAMEKNNAPLLAKLDSQLRIQVEKTIRQVMRDLGQALPLESIEAVPKEHQWLLKFTGDGTGFANLWVDDQTGEMEVVKFGLDLSPDRVDPSLVDQAGQSLKEAGFDGNSKFKIHRNIELDPTLNFPYEVQTKFQDGESEVLFSNGHLTRLFIPLSPDEVTENQNQFAKQALSVIRKGAGDQLIKAYHLISGRKKYLTLEYMDGSHVYFDSETNEISQIGVPSLSDHMPSSMKPEQLIQTAAPIVSKLFKIDLNEYSLTFNKKAPGTGTFSKPGELYINFSYNNLGIYLITRTNVNFSK</sequence>
<reference evidence="2 3" key="1">
    <citation type="submission" date="2021-03" db="EMBL/GenBank/DDBJ databases">
        <title>Antimicrobial resistance genes in bacteria isolated from Japanese honey, and their potential for conferring macrolide and lincosamide resistance in the American foulbrood pathogen Paenibacillus larvae.</title>
        <authorList>
            <person name="Okamoto M."/>
            <person name="Kumagai M."/>
            <person name="Kanamori H."/>
            <person name="Takamatsu D."/>
        </authorList>
    </citation>
    <scope>NUCLEOTIDE SEQUENCE [LARGE SCALE GENOMIC DNA]</scope>
    <source>
        <strain evidence="2 3">J21TS3</strain>
    </source>
</reference>
<dbReference type="Proteomes" id="UP000680638">
    <property type="component" value="Unassembled WGS sequence"/>
</dbReference>
<evidence type="ECO:0000256" key="1">
    <source>
        <dbReference type="SAM" id="SignalP"/>
    </source>
</evidence>
<evidence type="ECO:0000313" key="3">
    <source>
        <dbReference type="Proteomes" id="UP000680638"/>
    </source>
</evidence>
<keyword evidence="3" id="KW-1185">Reference proteome</keyword>
<protein>
    <submittedName>
        <fullName evidence="2">Uncharacterized protein</fullName>
    </submittedName>
</protein>
<comment type="caution">
    <text evidence="2">The sequence shown here is derived from an EMBL/GenBank/DDBJ whole genome shotgun (WGS) entry which is preliminary data.</text>
</comment>
<proteinExistence type="predicted"/>